<feature type="compositionally biased region" description="Basic residues" evidence="2">
    <location>
        <begin position="62"/>
        <end position="77"/>
    </location>
</feature>
<dbReference type="eggNOG" id="KOG0956">
    <property type="taxonomic scope" value="Eukaryota"/>
</dbReference>
<feature type="compositionally biased region" description="Low complexity" evidence="2">
    <location>
        <begin position="78"/>
        <end position="94"/>
    </location>
</feature>
<sequence length="808" mass="86214">MRRSVKSRKDKERPKQKHKKSYESSSRPVSSVSITTEKESSSHHVSSAKDTSEVNRSEVKGKKSTSHGVGHRGKKLGSSKTSGSFSSVTSSGSFQQEECGNDCNPCTPSSSLQTSQDFLGFSKLDQEEDKYVKPASSPHSSPASESPKVELFEQKVTVSSFGSIMRFTAAPPSQPRVREASPVDYKAPAPNPMSLSLSCHKHMPSLSTEEGEPVKEKKHKGSKKSKHGPGRPKGSKKRESAALAAAACTASGTLPMGSLTAGLTSSTRALGHDSTIPSLSIESPLLSSGIYTSNKDPISHGGGVLRAACSTPLSSSVFVHQGSSAHPQLNRSSILGGMTAVSSVSTTQVFSLPGSTFSLPPSHVFGSPLSGPSINPLLNQSENSQAEKKKKKKSYRFEHFHLKISMCFRSPISSLPTLFDQTVSCSGGRQQENVPHATSNIEQLLEKHGNGEAGVNIVEMLKSLHALQQENQRLQEQIMSLTAKKERLQILNVQLSVPFPAATSAIGQSGGTVPSPPPVVRWYSPPPSSQVYDSLNASKSPPSKISFATENSLSTTSEQKTRWLPLKPKPRLQIFIIIYLLWLGGGGGNRQLSSLFPWAVTRRNMQVARLRVRSVAEVTLSALAGVGGRNLGPLVVSLGADSCRHPHSLSLSLSLSRLGVPGLGLLSEQQKQFLQQQQQLQQLLTSQQLTPEQQALVFQMMQQRQRELQRMQMTGASQLPINSLLAATTAPPLASGNGLMTSSAAQPLHAGSSLMTSIAPPLNTANTLMASTAPPLLPGNNMMGSTGPPLHAAGPPVLTAQANPFLNM</sequence>
<feature type="region of interest" description="Disordered" evidence="2">
    <location>
        <begin position="167"/>
        <end position="242"/>
    </location>
</feature>
<evidence type="ECO:0000256" key="1">
    <source>
        <dbReference type="SAM" id="Coils"/>
    </source>
</evidence>
<feature type="compositionally biased region" description="Polar residues" evidence="2">
    <location>
        <begin position="104"/>
        <end position="117"/>
    </location>
</feature>
<feature type="compositionally biased region" description="Low complexity" evidence="2">
    <location>
        <begin position="134"/>
        <end position="146"/>
    </location>
</feature>
<dbReference type="OMA" id="EKHPAHH"/>
<dbReference type="EMBL" id="AFYH01223193">
    <property type="status" value="NOT_ANNOTATED_CDS"/>
    <property type="molecule type" value="Genomic_DNA"/>
</dbReference>
<dbReference type="Ensembl" id="ENSLACT00000008199.1">
    <property type="protein sequence ID" value="ENSLACP00000008133.1"/>
    <property type="gene ID" value="ENSLACG00000007202.1"/>
</dbReference>
<feature type="coiled-coil region" evidence="1">
    <location>
        <begin position="457"/>
        <end position="491"/>
    </location>
</feature>
<feature type="region of interest" description="Disordered" evidence="2">
    <location>
        <begin position="531"/>
        <end position="553"/>
    </location>
</feature>
<organism evidence="3 4">
    <name type="scientific">Latimeria chalumnae</name>
    <name type="common">Coelacanth</name>
    <dbReference type="NCBI Taxonomy" id="7897"/>
    <lineage>
        <taxon>Eukaryota</taxon>
        <taxon>Metazoa</taxon>
        <taxon>Chordata</taxon>
        <taxon>Craniata</taxon>
        <taxon>Vertebrata</taxon>
        <taxon>Euteleostomi</taxon>
        <taxon>Coelacanthiformes</taxon>
        <taxon>Coelacanthidae</taxon>
        <taxon>Latimeria</taxon>
    </lineage>
</organism>
<proteinExistence type="predicted"/>
<reference evidence="3" key="2">
    <citation type="submission" date="2025-08" db="UniProtKB">
        <authorList>
            <consortium name="Ensembl"/>
        </authorList>
    </citation>
    <scope>IDENTIFICATION</scope>
</reference>
<name>H3AER2_LATCH</name>
<gene>
    <name evidence="3" type="primary">MLLT6</name>
</gene>
<dbReference type="EMBL" id="AFYH01223197">
    <property type="status" value="NOT_ANNOTATED_CDS"/>
    <property type="molecule type" value="Genomic_DNA"/>
</dbReference>
<dbReference type="HOGENOM" id="CLU_010286_0_1_1"/>
<dbReference type="Proteomes" id="UP000008672">
    <property type="component" value="Unassembled WGS sequence"/>
</dbReference>
<feature type="compositionally biased region" description="Basic and acidic residues" evidence="2">
    <location>
        <begin position="50"/>
        <end position="61"/>
    </location>
</feature>
<evidence type="ECO:0000313" key="3">
    <source>
        <dbReference type="Ensembl" id="ENSLACP00000008133.1"/>
    </source>
</evidence>
<feature type="compositionally biased region" description="Low complexity" evidence="2">
    <location>
        <begin position="23"/>
        <end position="33"/>
    </location>
</feature>
<feature type="region of interest" description="Disordered" evidence="2">
    <location>
        <begin position="1"/>
        <end position="150"/>
    </location>
</feature>
<reference evidence="4" key="1">
    <citation type="submission" date="2011-08" db="EMBL/GenBank/DDBJ databases">
        <title>The draft genome of Latimeria chalumnae.</title>
        <authorList>
            <person name="Di Palma F."/>
            <person name="Alfoldi J."/>
            <person name="Johnson J."/>
            <person name="Berlin A."/>
            <person name="Gnerre S."/>
            <person name="Jaffe D."/>
            <person name="MacCallum I."/>
            <person name="Young S."/>
            <person name="Walker B.J."/>
            <person name="Lander E."/>
            <person name="Lindblad-Toh K."/>
        </authorList>
    </citation>
    <scope>NUCLEOTIDE SEQUENCE [LARGE SCALE GENOMIC DNA]</scope>
    <source>
        <strain evidence="4">Wild caught</strain>
    </source>
</reference>
<feature type="compositionally biased region" description="Basic residues" evidence="2">
    <location>
        <begin position="216"/>
        <end position="236"/>
    </location>
</feature>
<keyword evidence="4" id="KW-1185">Reference proteome</keyword>
<dbReference type="InParanoid" id="H3AER2"/>
<dbReference type="EMBL" id="AFYH01223199">
    <property type="status" value="NOT_ANNOTATED_CDS"/>
    <property type="molecule type" value="Genomic_DNA"/>
</dbReference>
<dbReference type="EMBL" id="AFYH01223195">
    <property type="status" value="NOT_ANNOTATED_CDS"/>
    <property type="molecule type" value="Genomic_DNA"/>
</dbReference>
<protein>
    <submittedName>
        <fullName evidence="3">MLLT6, PHD finger containing</fullName>
    </submittedName>
</protein>
<evidence type="ECO:0000313" key="4">
    <source>
        <dbReference type="Proteomes" id="UP000008672"/>
    </source>
</evidence>
<accession>H3AER2</accession>
<dbReference type="AlphaFoldDB" id="H3AER2"/>
<keyword evidence="1" id="KW-0175">Coiled coil</keyword>
<dbReference type="EMBL" id="AFYH01223198">
    <property type="status" value="NOT_ANNOTATED_CDS"/>
    <property type="molecule type" value="Genomic_DNA"/>
</dbReference>
<dbReference type="STRING" id="7897.ENSLACP00000008133"/>
<dbReference type="EMBL" id="AFYH01223194">
    <property type="status" value="NOT_ANNOTATED_CDS"/>
    <property type="molecule type" value="Genomic_DNA"/>
</dbReference>
<dbReference type="EMBL" id="AFYH01223196">
    <property type="status" value="NOT_ANNOTATED_CDS"/>
    <property type="molecule type" value="Genomic_DNA"/>
</dbReference>
<evidence type="ECO:0000256" key="2">
    <source>
        <dbReference type="SAM" id="MobiDB-lite"/>
    </source>
</evidence>
<reference evidence="3" key="3">
    <citation type="submission" date="2025-09" db="UniProtKB">
        <authorList>
            <consortium name="Ensembl"/>
        </authorList>
    </citation>
    <scope>IDENTIFICATION</scope>
</reference>
<dbReference type="Bgee" id="ENSLACG00000007202">
    <property type="expression patterns" value="Expressed in muscle tissue"/>
</dbReference>
<dbReference type="GeneTree" id="ENSGT00940000158572"/>
<dbReference type="EMBL" id="AFYH01223191">
    <property type="status" value="NOT_ANNOTATED_CDS"/>
    <property type="molecule type" value="Genomic_DNA"/>
</dbReference>
<dbReference type="EMBL" id="AFYH01223190">
    <property type="status" value="NOT_ANNOTATED_CDS"/>
    <property type="molecule type" value="Genomic_DNA"/>
</dbReference>
<dbReference type="FunCoup" id="H3AER2">
    <property type="interactions" value="1436"/>
</dbReference>
<dbReference type="EMBL" id="AFYH01223192">
    <property type="status" value="NOT_ANNOTATED_CDS"/>
    <property type="molecule type" value="Genomic_DNA"/>
</dbReference>